<feature type="transmembrane region" description="Helical" evidence="7">
    <location>
        <begin position="120"/>
        <end position="141"/>
    </location>
</feature>
<organism evidence="9 10">
    <name type="scientific">Candidatus Olsenella stercoravium</name>
    <dbReference type="NCBI Taxonomy" id="2838713"/>
    <lineage>
        <taxon>Bacteria</taxon>
        <taxon>Bacillati</taxon>
        <taxon>Actinomycetota</taxon>
        <taxon>Coriobacteriia</taxon>
        <taxon>Coriobacteriales</taxon>
        <taxon>Atopobiaceae</taxon>
        <taxon>Olsenella</taxon>
    </lineage>
</organism>
<dbReference type="Pfam" id="PF01757">
    <property type="entry name" value="Acyl_transf_3"/>
    <property type="match status" value="1"/>
</dbReference>
<dbReference type="InterPro" id="IPR002656">
    <property type="entry name" value="Acyl_transf_3_dom"/>
</dbReference>
<keyword evidence="6 7" id="KW-0472">Membrane</keyword>
<evidence type="ECO:0000256" key="1">
    <source>
        <dbReference type="ARBA" id="ARBA00004651"/>
    </source>
</evidence>
<name>A0A9D2IPW1_9ACTN</name>
<feature type="transmembrane region" description="Helical" evidence="7">
    <location>
        <begin position="79"/>
        <end position="100"/>
    </location>
</feature>
<feature type="transmembrane region" description="Helical" evidence="7">
    <location>
        <begin position="45"/>
        <end position="67"/>
    </location>
</feature>
<feature type="domain" description="Acyltransferase 3" evidence="8">
    <location>
        <begin position="14"/>
        <end position="323"/>
    </location>
</feature>
<gene>
    <name evidence="9" type="ORF">IAA22_07010</name>
</gene>
<evidence type="ECO:0000256" key="6">
    <source>
        <dbReference type="ARBA" id="ARBA00023136"/>
    </source>
</evidence>
<protein>
    <submittedName>
        <fullName evidence="9">Acyltransferase</fullName>
    </submittedName>
</protein>
<evidence type="ECO:0000256" key="4">
    <source>
        <dbReference type="ARBA" id="ARBA00022692"/>
    </source>
</evidence>
<accession>A0A9D2IPW1</accession>
<feature type="transmembrane region" description="Helical" evidence="7">
    <location>
        <begin position="224"/>
        <end position="245"/>
    </location>
</feature>
<keyword evidence="5 7" id="KW-1133">Transmembrane helix</keyword>
<feature type="transmembrane region" description="Helical" evidence="7">
    <location>
        <begin position="185"/>
        <end position="212"/>
    </location>
</feature>
<evidence type="ECO:0000256" key="5">
    <source>
        <dbReference type="ARBA" id="ARBA00022989"/>
    </source>
</evidence>
<keyword evidence="9" id="KW-0808">Transferase</keyword>
<dbReference type="AlphaFoldDB" id="A0A9D2IPW1"/>
<evidence type="ECO:0000313" key="10">
    <source>
        <dbReference type="Proteomes" id="UP000824029"/>
    </source>
</evidence>
<feature type="transmembrane region" description="Helical" evidence="7">
    <location>
        <begin position="317"/>
        <end position="344"/>
    </location>
</feature>
<keyword evidence="3" id="KW-1003">Cell membrane</keyword>
<dbReference type="GO" id="GO:0009246">
    <property type="term" value="P:enterobacterial common antigen biosynthetic process"/>
    <property type="evidence" value="ECO:0007669"/>
    <property type="project" value="TreeGrafter"/>
</dbReference>
<comment type="subcellular location">
    <subcellularLocation>
        <location evidence="1">Cell membrane</location>
        <topology evidence="1">Multi-pass membrane protein</topology>
    </subcellularLocation>
</comment>
<dbReference type="GO" id="GO:0005886">
    <property type="term" value="C:plasma membrane"/>
    <property type="evidence" value="ECO:0007669"/>
    <property type="project" value="UniProtKB-SubCell"/>
</dbReference>
<sequence>MSENTMTRKPRQANWDLLRALSMLLVVAVHTVPSLPYFSGTSLGAAAVGFCMVCDPIFFMLSGYFAIRPLRGGLREYYARKASTVVLPLFVYSVVLYVVLNWSSLSLGGYLGLFLGYLSSYWWFVPALVPYLLLAPFLHRMLESLDDHWIKRLAVLCLTLYGWGVVSHLLVYAADLIDRPGLSNLVSIVAYCVPTEPLTGYFPTFVMGYLYRRLSKTLPEGTKRWAACAGVGALLLSAFLSGLGVPQDDPNQIWVIAAFGLMFAFERVRVPEGIVSRAVVWAGRRSFSVYLFHYALILERLKAGEGWTALTEWLSGFPMPLGVATGVMVPVVVFALALLAASVLDPLVLANAQKLFDKLVAAWLRPKEKRDVA</sequence>
<evidence type="ECO:0000256" key="2">
    <source>
        <dbReference type="ARBA" id="ARBA00007400"/>
    </source>
</evidence>
<dbReference type="Proteomes" id="UP000824029">
    <property type="component" value="Unassembled WGS sequence"/>
</dbReference>
<evidence type="ECO:0000313" key="9">
    <source>
        <dbReference type="EMBL" id="HIZ18839.1"/>
    </source>
</evidence>
<evidence type="ECO:0000256" key="7">
    <source>
        <dbReference type="SAM" id="Phobius"/>
    </source>
</evidence>
<comment type="caution">
    <text evidence="9">The sequence shown here is derived from an EMBL/GenBank/DDBJ whole genome shotgun (WGS) entry which is preliminary data.</text>
</comment>
<keyword evidence="9" id="KW-0012">Acyltransferase</keyword>
<reference evidence="9" key="2">
    <citation type="submission" date="2021-04" db="EMBL/GenBank/DDBJ databases">
        <authorList>
            <person name="Gilroy R."/>
        </authorList>
    </citation>
    <scope>NUCLEOTIDE SEQUENCE</scope>
    <source>
        <strain evidence="9">ChiHecolR3B27-1887</strain>
    </source>
</reference>
<comment type="similarity">
    <text evidence="2">Belongs to the acyltransferase 3 family.</text>
</comment>
<proteinExistence type="inferred from homology"/>
<dbReference type="EMBL" id="DXBZ01000138">
    <property type="protein sequence ID" value="HIZ18839.1"/>
    <property type="molecule type" value="Genomic_DNA"/>
</dbReference>
<dbReference type="GO" id="GO:0016413">
    <property type="term" value="F:O-acetyltransferase activity"/>
    <property type="evidence" value="ECO:0007669"/>
    <property type="project" value="TreeGrafter"/>
</dbReference>
<evidence type="ECO:0000259" key="8">
    <source>
        <dbReference type="Pfam" id="PF01757"/>
    </source>
</evidence>
<dbReference type="PANTHER" id="PTHR40074">
    <property type="entry name" value="O-ACETYLTRANSFERASE WECH"/>
    <property type="match status" value="1"/>
</dbReference>
<feature type="transmembrane region" description="Helical" evidence="7">
    <location>
        <begin position="153"/>
        <end position="173"/>
    </location>
</feature>
<keyword evidence="4 7" id="KW-0812">Transmembrane</keyword>
<evidence type="ECO:0000256" key="3">
    <source>
        <dbReference type="ARBA" id="ARBA00022475"/>
    </source>
</evidence>
<reference evidence="9" key="1">
    <citation type="journal article" date="2021" name="PeerJ">
        <title>Extensive microbial diversity within the chicken gut microbiome revealed by metagenomics and culture.</title>
        <authorList>
            <person name="Gilroy R."/>
            <person name="Ravi A."/>
            <person name="Getino M."/>
            <person name="Pursley I."/>
            <person name="Horton D.L."/>
            <person name="Alikhan N.F."/>
            <person name="Baker D."/>
            <person name="Gharbi K."/>
            <person name="Hall N."/>
            <person name="Watson M."/>
            <person name="Adriaenssens E.M."/>
            <person name="Foster-Nyarko E."/>
            <person name="Jarju S."/>
            <person name="Secka A."/>
            <person name="Antonio M."/>
            <person name="Oren A."/>
            <person name="Chaudhuri R.R."/>
            <person name="La Ragione R."/>
            <person name="Hildebrand F."/>
            <person name="Pallen M.J."/>
        </authorList>
    </citation>
    <scope>NUCLEOTIDE SEQUENCE</scope>
    <source>
        <strain evidence="9">ChiHecolR3B27-1887</strain>
    </source>
</reference>
<dbReference type="PANTHER" id="PTHR40074:SF2">
    <property type="entry name" value="O-ACETYLTRANSFERASE WECH"/>
    <property type="match status" value="1"/>
</dbReference>
<feature type="transmembrane region" description="Helical" evidence="7">
    <location>
        <begin position="20"/>
        <end position="39"/>
    </location>
</feature>